<proteinExistence type="predicted"/>
<dbReference type="EMBL" id="WNKS01000002">
    <property type="protein sequence ID" value="MTV29937.1"/>
    <property type="molecule type" value="Genomic_DNA"/>
</dbReference>
<accession>A0A6N8DI29</accession>
<dbReference type="Gene3D" id="3.40.630.30">
    <property type="match status" value="1"/>
</dbReference>
<dbReference type="InterPro" id="IPR016181">
    <property type="entry name" value="Acyl_CoA_acyltransferase"/>
</dbReference>
<gene>
    <name evidence="4" type="ORF">GJ654_02895</name>
</gene>
<sequence>MVPHSLDDLILRPAQAADVPAVTALINSAYRGGSANGWTTEAHLLEGRRIDEPGLSKLMAEPDTIFLLCFDDKTLIGSVQLQKAGENLGYLGMFVVRPGLQGRGLGRWFMEQAEATARRLWGVTRMTMTVIGLRTELIAYYERCGYALTGERLPFPFDDGLSTALVDGIDLAVMQKEFSKTPAE</sequence>
<dbReference type="Pfam" id="PF00583">
    <property type="entry name" value="Acetyltransf_1"/>
    <property type="match status" value="1"/>
</dbReference>
<evidence type="ECO:0000256" key="1">
    <source>
        <dbReference type="ARBA" id="ARBA00022679"/>
    </source>
</evidence>
<evidence type="ECO:0000256" key="2">
    <source>
        <dbReference type="ARBA" id="ARBA00023315"/>
    </source>
</evidence>
<comment type="caution">
    <text evidence="4">The sequence shown here is derived from an EMBL/GenBank/DDBJ whole genome shotgun (WGS) entry which is preliminary data.</text>
</comment>
<keyword evidence="1 4" id="KW-0808">Transferase</keyword>
<feature type="domain" description="N-acetyltransferase" evidence="3">
    <location>
        <begin position="9"/>
        <end position="172"/>
    </location>
</feature>
<evidence type="ECO:0000313" key="5">
    <source>
        <dbReference type="Proteomes" id="UP000439113"/>
    </source>
</evidence>
<dbReference type="CDD" id="cd04301">
    <property type="entry name" value="NAT_SF"/>
    <property type="match status" value="1"/>
</dbReference>
<dbReference type="PANTHER" id="PTHR43877:SF2">
    <property type="entry name" value="AMINOALKYLPHOSPHONATE N-ACETYLTRANSFERASE-RELATED"/>
    <property type="match status" value="1"/>
</dbReference>
<dbReference type="SUPFAM" id="SSF55729">
    <property type="entry name" value="Acyl-CoA N-acyltransferases (Nat)"/>
    <property type="match status" value="1"/>
</dbReference>
<dbReference type="InterPro" id="IPR000182">
    <property type="entry name" value="GNAT_dom"/>
</dbReference>
<keyword evidence="2" id="KW-0012">Acyltransferase</keyword>
<dbReference type="PROSITE" id="PS51186">
    <property type="entry name" value="GNAT"/>
    <property type="match status" value="1"/>
</dbReference>
<organism evidence="4 5">
    <name type="scientific">Rhodoblastus acidophilus</name>
    <name type="common">Rhodopseudomonas acidophila</name>
    <dbReference type="NCBI Taxonomy" id="1074"/>
    <lineage>
        <taxon>Bacteria</taxon>
        <taxon>Pseudomonadati</taxon>
        <taxon>Pseudomonadota</taxon>
        <taxon>Alphaproteobacteria</taxon>
        <taxon>Hyphomicrobiales</taxon>
        <taxon>Rhodoblastaceae</taxon>
        <taxon>Rhodoblastus</taxon>
    </lineage>
</organism>
<evidence type="ECO:0000313" key="4">
    <source>
        <dbReference type="EMBL" id="MTV29937.1"/>
    </source>
</evidence>
<dbReference type="GO" id="GO:0016747">
    <property type="term" value="F:acyltransferase activity, transferring groups other than amino-acyl groups"/>
    <property type="evidence" value="ECO:0007669"/>
    <property type="project" value="InterPro"/>
</dbReference>
<dbReference type="InterPro" id="IPR050832">
    <property type="entry name" value="Bact_Acetyltransf"/>
</dbReference>
<dbReference type="OrthoDB" id="9798454at2"/>
<reference evidence="4 5" key="1">
    <citation type="submission" date="2019-11" db="EMBL/GenBank/DDBJ databases">
        <title>Whole-genome sequence of a Rhodoblastus acidophilus DSM 142.</title>
        <authorList>
            <person name="Kyndt J.A."/>
            <person name="Meyer T.E."/>
        </authorList>
    </citation>
    <scope>NUCLEOTIDE SEQUENCE [LARGE SCALE GENOMIC DNA]</scope>
    <source>
        <strain evidence="4 5">DSM 142</strain>
    </source>
</reference>
<dbReference type="PANTHER" id="PTHR43877">
    <property type="entry name" value="AMINOALKYLPHOSPHONATE N-ACETYLTRANSFERASE-RELATED-RELATED"/>
    <property type="match status" value="1"/>
</dbReference>
<protein>
    <submittedName>
        <fullName evidence="4">GNAT family N-acetyltransferase</fullName>
    </submittedName>
</protein>
<name>A0A6N8DI29_RHOAC</name>
<dbReference type="Proteomes" id="UP000439113">
    <property type="component" value="Unassembled WGS sequence"/>
</dbReference>
<dbReference type="RefSeq" id="WP_155444606.1">
    <property type="nucleotide sequence ID" value="NZ_JAOQNR010000002.1"/>
</dbReference>
<dbReference type="AlphaFoldDB" id="A0A6N8DI29"/>
<evidence type="ECO:0000259" key="3">
    <source>
        <dbReference type="PROSITE" id="PS51186"/>
    </source>
</evidence>